<name>A0ABN2SA06_9ACTN</name>
<dbReference type="RefSeq" id="WP_344159901.1">
    <property type="nucleotide sequence ID" value="NZ_BAAAPC010000002.1"/>
</dbReference>
<dbReference type="PANTHER" id="PTHR34822:SF1">
    <property type="entry name" value="GRPB FAMILY PROTEIN"/>
    <property type="match status" value="1"/>
</dbReference>
<reference evidence="2 3" key="1">
    <citation type="journal article" date="2019" name="Int. J. Syst. Evol. Microbiol.">
        <title>The Global Catalogue of Microorganisms (GCM) 10K type strain sequencing project: providing services to taxonomists for standard genome sequencing and annotation.</title>
        <authorList>
            <consortium name="The Broad Institute Genomics Platform"/>
            <consortium name="The Broad Institute Genome Sequencing Center for Infectious Disease"/>
            <person name="Wu L."/>
            <person name="Ma J."/>
        </authorList>
    </citation>
    <scope>NUCLEOTIDE SEQUENCE [LARGE SCALE GENOMIC DNA]</scope>
    <source>
        <strain evidence="2 3">JCM 15313</strain>
    </source>
</reference>
<dbReference type="Gene3D" id="3.30.460.10">
    <property type="entry name" value="Beta Polymerase, domain 2"/>
    <property type="match status" value="1"/>
</dbReference>
<dbReference type="Pfam" id="PF04229">
    <property type="entry name" value="GrpB"/>
    <property type="match status" value="1"/>
</dbReference>
<proteinExistence type="predicted"/>
<keyword evidence="3" id="KW-1185">Reference proteome</keyword>
<evidence type="ECO:0008006" key="4">
    <source>
        <dbReference type="Google" id="ProtNLM"/>
    </source>
</evidence>
<dbReference type="Proteomes" id="UP001501585">
    <property type="component" value="Unassembled WGS sequence"/>
</dbReference>
<dbReference type="EMBL" id="BAAAPC010000002">
    <property type="protein sequence ID" value="GAA1982859.1"/>
    <property type="molecule type" value="Genomic_DNA"/>
</dbReference>
<dbReference type="InterPro" id="IPR043519">
    <property type="entry name" value="NT_sf"/>
</dbReference>
<comment type="caution">
    <text evidence="2">The sequence shown here is derived from an EMBL/GenBank/DDBJ whole genome shotgun (WGS) entry which is preliminary data.</text>
</comment>
<dbReference type="InterPro" id="IPR007344">
    <property type="entry name" value="GrpB/CoaE"/>
</dbReference>
<evidence type="ECO:0000256" key="1">
    <source>
        <dbReference type="SAM" id="MobiDB-lite"/>
    </source>
</evidence>
<evidence type="ECO:0000313" key="2">
    <source>
        <dbReference type="EMBL" id="GAA1982859.1"/>
    </source>
</evidence>
<sequence>MSPQESPRTFDSPPLPARGEPSVETAPASRNLLVDGQVRIDDYDPKWPYLFEREAERIREALGERVLRLEHTGSTSVPGLAAKPCVDMLLLVADSADEDAYVPDLEAAGYVLVVREPDWHEHRCFKGPDVNVNLHVHTVGDPEADRILAFRDRLRADPADRAEYQRVKRSLSERKWERIQDYADAKSEVVEAIIGRAMAERGA</sequence>
<dbReference type="PANTHER" id="PTHR34822">
    <property type="entry name" value="GRPB DOMAIN PROTEIN (AFU_ORTHOLOGUE AFUA_1G01530)"/>
    <property type="match status" value="1"/>
</dbReference>
<organism evidence="2 3">
    <name type="scientific">Nocardiopsis rhodophaea</name>
    <dbReference type="NCBI Taxonomy" id="280238"/>
    <lineage>
        <taxon>Bacteria</taxon>
        <taxon>Bacillati</taxon>
        <taxon>Actinomycetota</taxon>
        <taxon>Actinomycetes</taxon>
        <taxon>Streptosporangiales</taxon>
        <taxon>Nocardiopsidaceae</taxon>
        <taxon>Nocardiopsis</taxon>
    </lineage>
</organism>
<evidence type="ECO:0000313" key="3">
    <source>
        <dbReference type="Proteomes" id="UP001501585"/>
    </source>
</evidence>
<gene>
    <name evidence="2" type="ORF">GCM10009799_05060</name>
</gene>
<feature type="region of interest" description="Disordered" evidence="1">
    <location>
        <begin position="1"/>
        <end position="30"/>
    </location>
</feature>
<accession>A0ABN2SA06</accession>
<dbReference type="SUPFAM" id="SSF81301">
    <property type="entry name" value="Nucleotidyltransferase"/>
    <property type="match status" value="1"/>
</dbReference>
<protein>
    <recommendedName>
        <fullName evidence="4">GrpB family protein</fullName>
    </recommendedName>
</protein>